<keyword evidence="2" id="KW-1185">Reference proteome</keyword>
<reference evidence="1 2" key="1">
    <citation type="submission" date="2020-07" db="EMBL/GenBank/DDBJ databases">
        <title>Description of Limosilactobacillus balticus sp. nov., Limosilactobacillus agrestis sp. nov., Limosilactobacillus albertensis sp. nov., Limosilactobacillus rudii sp. nov., Limosilactobacillus fastidiosus sp. nov., five novel Limosilactobacillus species isolated from the vertebrate gastrointestinal tract, and proposal of 6 subspecies of Limosilactobacillus reuteri adapted to the gastrointestinal tract of specific vertebrate hosts.</title>
        <authorList>
            <person name="Li F."/>
            <person name="Cheng C."/>
            <person name="Zheng J."/>
            <person name="Quevedo R.M."/>
            <person name="Li J."/>
            <person name="Roos S."/>
            <person name="Gaenzle M.G."/>
            <person name="Walter J."/>
        </authorList>
    </citation>
    <scope>NUCLEOTIDE SEQUENCE [LARGE SCALE GENOMIC DNA]</scope>
    <source>
        <strain evidence="1 2">WF-MO7-1</strain>
    </source>
</reference>
<dbReference type="EMBL" id="JACIUZ010000044">
    <property type="protein sequence ID" value="MBB1063653.1"/>
    <property type="molecule type" value="Genomic_DNA"/>
</dbReference>
<name>A0ABR6E8Y2_9LACO</name>
<dbReference type="InterPro" id="IPR010022">
    <property type="entry name" value="XkdX"/>
</dbReference>
<proteinExistence type="predicted"/>
<sequence length="47" mass="5368">MIEFVKLMAKLNADITNYVVFGTITPEQYKEFTGKDYVQPATQQPQA</sequence>
<gene>
    <name evidence="1" type="ORF">H5R64_07780</name>
</gene>
<accession>A0ABR6E8Y2</accession>
<comment type="caution">
    <text evidence="1">The sequence shown here is derived from an EMBL/GenBank/DDBJ whole genome shotgun (WGS) entry which is preliminary data.</text>
</comment>
<dbReference type="Proteomes" id="UP000544052">
    <property type="component" value="Unassembled WGS sequence"/>
</dbReference>
<evidence type="ECO:0000313" key="1">
    <source>
        <dbReference type="EMBL" id="MBB1063653.1"/>
    </source>
</evidence>
<protein>
    <submittedName>
        <fullName evidence="1">XkdX family protein</fullName>
    </submittedName>
</protein>
<evidence type="ECO:0000313" key="2">
    <source>
        <dbReference type="Proteomes" id="UP000544052"/>
    </source>
</evidence>
<organism evidence="1 2">
    <name type="scientific">Limosilactobacillus fastidiosus</name>
    <dbReference type="NCBI Taxonomy" id="2759855"/>
    <lineage>
        <taxon>Bacteria</taxon>
        <taxon>Bacillati</taxon>
        <taxon>Bacillota</taxon>
        <taxon>Bacilli</taxon>
        <taxon>Lactobacillales</taxon>
        <taxon>Lactobacillaceae</taxon>
        <taxon>Limosilactobacillus</taxon>
    </lineage>
</organism>
<dbReference type="RefSeq" id="WP_182583303.1">
    <property type="nucleotide sequence ID" value="NZ_JACIUZ010000044.1"/>
</dbReference>
<dbReference type="Pfam" id="PF09693">
    <property type="entry name" value="Phage_XkdX"/>
    <property type="match status" value="1"/>
</dbReference>